<dbReference type="InterPro" id="IPR029039">
    <property type="entry name" value="Flavoprotein-like_sf"/>
</dbReference>
<dbReference type="Pfam" id="PF12724">
    <property type="entry name" value="Flavodoxin_5"/>
    <property type="match status" value="1"/>
</dbReference>
<feature type="domain" description="Flavodoxin-like" evidence="1">
    <location>
        <begin position="2"/>
        <end position="137"/>
    </location>
</feature>
<evidence type="ECO:0000313" key="3">
    <source>
        <dbReference type="Proteomes" id="UP000051727"/>
    </source>
</evidence>
<evidence type="ECO:0000259" key="1">
    <source>
        <dbReference type="PROSITE" id="PS50902"/>
    </source>
</evidence>
<dbReference type="Gene3D" id="3.40.50.360">
    <property type="match status" value="1"/>
</dbReference>
<dbReference type="GO" id="GO:0016651">
    <property type="term" value="F:oxidoreductase activity, acting on NAD(P)H"/>
    <property type="evidence" value="ECO:0007669"/>
    <property type="project" value="UniProtKB-ARBA"/>
</dbReference>
<dbReference type="STRING" id="1618.IV36_GL001794"/>
<dbReference type="PATRIC" id="fig|1618.3.peg.1826"/>
<sequence>MIVIRYYSKTGNTKKMAELIAEKLGVKAESIATPLASGQVADTLLLGGAVHMMSLDKELKEFVQTLDPQQVKEVVMFGTSGGVMSIEKKLTKVLEKNKLNIAKPRLFLHGLAPSIWHITQHQREELAEFVKDTQKTY</sequence>
<comment type="caution">
    <text evidence="2">The sequence shown here is derived from an EMBL/GenBank/DDBJ whole genome shotgun (WGS) entry which is preliminary data.</text>
</comment>
<evidence type="ECO:0000313" key="2">
    <source>
        <dbReference type="EMBL" id="KRN26637.1"/>
    </source>
</evidence>
<proteinExistence type="predicted"/>
<dbReference type="InterPro" id="IPR026816">
    <property type="entry name" value="Flavodoxin_dom"/>
</dbReference>
<organism evidence="2 3">
    <name type="scientific">Liquorilactobacillus mali</name>
    <dbReference type="NCBI Taxonomy" id="1618"/>
    <lineage>
        <taxon>Bacteria</taxon>
        <taxon>Bacillati</taxon>
        <taxon>Bacillota</taxon>
        <taxon>Bacilli</taxon>
        <taxon>Lactobacillales</taxon>
        <taxon>Lactobacillaceae</taxon>
        <taxon>Liquorilactobacillus</taxon>
    </lineage>
</organism>
<dbReference type="EMBL" id="JQAR01000040">
    <property type="protein sequence ID" value="KRN26637.1"/>
    <property type="molecule type" value="Genomic_DNA"/>
</dbReference>
<dbReference type="Proteomes" id="UP000051727">
    <property type="component" value="Unassembled WGS sequence"/>
</dbReference>
<dbReference type="PROSITE" id="PS50902">
    <property type="entry name" value="FLAVODOXIN_LIKE"/>
    <property type="match status" value="1"/>
</dbReference>
<name>A0A0R2FPU5_9LACO</name>
<accession>A0A0R2FPU5</accession>
<dbReference type="InterPro" id="IPR008254">
    <property type="entry name" value="Flavodoxin/NO_synth"/>
</dbReference>
<reference evidence="2 3" key="1">
    <citation type="journal article" date="2015" name="Genome Announc.">
        <title>Expanding the biotechnology potential of lactobacilli through comparative genomics of 213 strains and associated genera.</title>
        <authorList>
            <person name="Sun Z."/>
            <person name="Harris H.M."/>
            <person name="McCann A."/>
            <person name="Guo C."/>
            <person name="Argimon S."/>
            <person name="Zhang W."/>
            <person name="Yang X."/>
            <person name="Jeffery I.B."/>
            <person name="Cooney J.C."/>
            <person name="Kagawa T.F."/>
            <person name="Liu W."/>
            <person name="Song Y."/>
            <person name="Salvetti E."/>
            <person name="Wrobel A."/>
            <person name="Rasinkangas P."/>
            <person name="Parkhill J."/>
            <person name="Rea M.C."/>
            <person name="O'Sullivan O."/>
            <person name="Ritari J."/>
            <person name="Douillard F.P."/>
            <person name="Paul Ross R."/>
            <person name="Yang R."/>
            <person name="Briner A.E."/>
            <person name="Felis G.E."/>
            <person name="de Vos W.M."/>
            <person name="Barrangou R."/>
            <person name="Klaenhammer T.R."/>
            <person name="Caufield P.W."/>
            <person name="Cui Y."/>
            <person name="Zhang H."/>
            <person name="O'Toole P.W."/>
        </authorList>
    </citation>
    <scope>NUCLEOTIDE SEQUENCE [LARGE SCALE GENOMIC DNA]</scope>
    <source>
        <strain evidence="2 3">ATCC 27304</strain>
    </source>
</reference>
<gene>
    <name evidence="2" type="ORF">IV36_GL001794</name>
</gene>
<dbReference type="SUPFAM" id="SSF52218">
    <property type="entry name" value="Flavoproteins"/>
    <property type="match status" value="1"/>
</dbReference>
<dbReference type="GO" id="GO:0010181">
    <property type="term" value="F:FMN binding"/>
    <property type="evidence" value="ECO:0007669"/>
    <property type="project" value="InterPro"/>
</dbReference>
<protein>
    <recommendedName>
        <fullName evidence="1">Flavodoxin-like domain-containing protein</fullName>
    </recommendedName>
</protein>
<dbReference type="AlphaFoldDB" id="A0A0R2FPU5"/>
<dbReference type="RefSeq" id="WP_056992572.1">
    <property type="nucleotide sequence ID" value="NZ_JQAR01000040.1"/>
</dbReference>
<dbReference type="OrthoDB" id="1739094at2"/>